<accession>A0AAE0SWD5</accession>
<name>A0AAE0SWD5_9BIVA</name>
<dbReference type="EMBL" id="JAEAOA010000627">
    <property type="protein sequence ID" value="KAK3599361.1"/>
    <property type="molecule type" value="Genomic_DNA"/>
</dbReference>
<comment type="caution">
    <text evidence="1">The sequence shown here is derived from an EMBL/GenBank/DDBJ whole genome shotgun (WGS) entry which is preliminary data.</text>
</comment>
<reference evidence="1" key="3">
    <citation type="submission" date="2023-05" db="EMBL/GenBank/DDBJ databases">
        <authorList>
            <person name="Smith C.H."/>
        </authorList>
    </citation>
    <scope>NUCLEOTIDE SEQUENCE</scope>
    <source>
        <strain evidence="1">CHS0354</strain>
        <tissue evidence="1">Mantle</tissue>
    </source>
</reference>
<organism evidence="1 2">
    <name type="scientific">Potamilus streckersoni</name>
    <dbReference type="NCBI Taxonomy" id="2493646"/>
    <lineage>
        <taxon>Eukaryota</taxon>
        <taxon>Metazoa</taxon>
        <taxon>Spiralia</taxon>
        <taxon>Lophotrochozoa</taxon>
        <taxon>Mollusca</taxon>
        <taxon>Bivalvia</taxon>
        <taxon>Autobranchia</taxon>
        <taxon>Heteroconchia</taxon>
        <taxon>Palaeoheterodonta</taxon>
        <taxon>Unionida</taxon>
        <taxon>Unionoidea</taxon>
        <taxon>Unionidae</taxon>
        <taxon>Ambleminae</taxon>
        <taxon>Lampsilini</taxon>
        <taxon>Potamilus</taxon>
    </lineage>
</organism>
<dbReference type="AlphaFoldDB" id="A0AAE0SWD5"/>
<keyword evidence="2" id="KW-1185">Reference proteome</keyword>
<proteinExistence type="predicted"/>
<reference evidence="1" key="1">
    <citation type="journal article" date="2021" name="Genome Biol. Evol.">
        <title>A High-Quality Reference Genome for a Parasitic Bivalve with Doubly Uniparental Inheritance (Bivalvia: Unionida).</title>
        <authorList>
            <person name="Smith C.H."/>
        </authorList>
    </citation>
    <scope>NUCLEOTIDE SEQUENCE</scope>
    <source>
        <strain evidence="1">CHS0354</strain>
    </source>
</reference>
<reference evidence="1" key="2">
    <citation type="journal article" date="2021" name="Genome Biol. Evol.">
        <title>Developing a high-quality reference genome for a parasitic bivalve with doubly uniparental inheritance (Bivalvia: Unionida).</title>
        <authorList>
            <person name="Smith C.H."/>
        </authorList>
    </citation>
    <scope>NUCLEOTIDE SEQUENCE</scope>
    <source>
        <strain evidence="1">CHS0354</strain>
        <tissue evidence="1">Mantle</tissue>
    </source>
</reference>
<evidence type="ECO:0000313" key="1">
    <source>
        <dbReference type="EMBL" id="KAK3599361.1"/>
    </source>
</evidence>
<evidence type="ECO:0000313" key="2">
    <source>
        <dbReference type="Proteomes" id="UP001195483"/>
    </source>
</evidence>
<protein>
    <submittedName>
        <fullName evidence="1">Uncharacterized protein</fullName>
    </submittedName>
</protein>
<gene>
    <name evidence="1" type="ORF">CHS0354_009861</name>
</gene>
<sequence length="650" mass="73839">MSKTICFAGVGKLRKVALSYCQDVIQNLYNVKIKMDSRINKFKSEKELPAITALDLDGAKHQLCERLQSIFPDNGDDSYKKFEKICTGIMEHKCVKDLIADIEAVSRNAVQTIKEWGIEKENYIGVVPIDNGHESLFEVNVDADLNRIYLHWDVQSLSENFLVAVSRLAQALRDESRQPTSIEYLAFQFAYYSLSDGESLTHEHARCLGTPGFRPHTQTYMSLTDPGEGHVLGTTRFNDWMKGAIIHVEHLERPRNLPRENIESYRVPSIFDFAKVRLHVGPAAPTTYFVGRRIKDSGNFDEDFIKLVNITAAAATAAFFQGAAECKVSMEGMTTCQAVRYMQSLRAQVQRKKKQFLSAAWNLNQTIIDDFDKTEPVELAQRMEIATRAIEITSIGGFNKVTWDGACDTYPSKCIMYQLTFEEALAIVHEAHQRGLVTYFSAGFKFNEIKYAVFAGVDGIGIGGAQVLRFMDGETGMHGPYTEENIPRILASRDEAARSFRGRGVYLLARLDTMFFEGSISKRQNRLRKNLFDALQAIDEKRVEGLIQDLDAVVRLPDEGNEPLLGTAKRFLSTEEPMLKKHCETESEWKSFTKMLKSLVISKDTASLYEEYDSDPWLSMRKAYRQKQMENNNIITRKTSFYVTCRSVRL</sequence>
<dbReference type="Proteomes" id="UP001195483">
    <property type="component" value="Unassembled WGS sequence"/>
</dbReference>